<feature type="chain" id="PRO_5012724474" evidence="2">
    <location>
        <begin position="20"/>
        <end position="260"/>
    </location>
</feature>
<dbReference type="Pfam" id="PF05714">
    <property type="entry name" value="PFam54_60"/>
    <property type="match status" value="1"/>
</dbReference>
<geneLocation type="plasmid" evidence="3">
    <name>unnamed</name>
</geneLocation>
<feature type="signal peptide" evidence="2">
    <location>
        <begin position="1"/>
        <end position="19"/>
    </location>
</feature>
<gene>
    <name evidence="3" type="ORF">BLA32_05400</name>
</gene>
<accession>A0A1L4DGI7</accession>
<organism evidence="3">
    <name type="scientific">Borreliella afzelii</name>
    <name type="common">Borrelia afzelii</name>
    <dbReference type="NCBI Taxonomy" id="29518"/>
    <lineage>
        <taxon>Bacteria</taxon>
        <taxon>Pseudomonadati</taxon>
        <taxon>Spirochaetota</taxon>
        <taxon>Spirochaetia</taxon>
        <taxon>Spirochaetales</taxon>
        <taxon>Borreliaceae</taxon>
        <taxon>Borreliella</taxon>
    </lineage>
</organism>
<keyword evidence="3" id="KW-0614">Plasmid</keyword>
<proteinExistence type="predicted"/>
<dbReference type="Gene3D" id="1.10.3160.10">
    <property type="entry name" value="Bbcrasp-1"/>
    <property type="match status" value="1"/>
</dbReference>
<evidence type="ECO:0000313" key="3">
    <source>
        <dbReference type="EMBL" id="APJ09306.1"/>
    </source>
</evidence>
<dbReference type="GO" id="GO:0016740">
    <property type="term" value="F:transferase activity"/>
    <property type="evidence" value="ECO:0007669"/>
    <property type="project" value="UniProtKB-KW"/>
</dbReference>
<dbReference type="RefSeq" id="WP_073999386.1">
    <property type="nucleotide sequence ID" value="NZ_CP018268.1"/>
</dbReference>
<feature type="compositionally biased region" description="Basic and acidic residues" evidence="1">
    <location>
        <begin position="39"/>
        <end position="55"/>
    </location>
</feature>
<keyword evidence="2" id="KW-0732">Signal</keyword>
<reference evidence="3" key="1">
    <citation type="submission" date="2016-11" db="EMBL/GenBank/DDBJ databases">
        <title>Borrelia afzelii Genome sequencing and assembly.</title>
        <authorList>
            <person name="Bontemps-Gallo S."/>
        </authorList>
    </citation>
    <scope>NUCLEOTIDE SEQUENCE</scope>
    <source>
        <strain evidence="3">BO23</strain>
        <plasmid evidence="3">unnamed</plasmid>
    </source>
</reference>
<name>A0A1L4DGI7_BORAF</name>
<keyword evidence="3" id="KW-0808">Transferase</keyword>
<feature type="region of interest" description="Disordered" evidence="1">
    <location>
        <begin position="28"/>
        <end position="55"/>
    </location>
</feature>
<dbReference type="InterPro" id="IPR008421">
    <property type="entry name" value="Borrelia_lipoprotein_PFam54/60"/>
</dbReference>
<evidence type="ECO:0000256" key="1">
    <source>
        <dbReference type="SAM" id="MobiDB-lite"/>
    </source>
</evidence>
<dbReference type="AlphaFoldDB" id="A0A1L4DGI7"/>
<evidence type="ECO:0000256" key="2">
    <source>
        <dbReference type="SAM" id="SignalP"/>
    </source>
</evidence>
<protein>
    <submittedName>
        <fullName evidence="3">Blasticidin-S acetyltransferase</fullName>
    </submittedName>
</protein>
<sequence>MKYYIIICMFIFLFLNACSLDFDTKHKDIKSPSNKKSKPSTEEGPGREELKPGTEEGLNKEIKNKLLNGLKNLIETANTHKEKYIKRMEEEPSDQYGMPFNGLNWGPGTEDISSNTVRSINYRRYTYTLLSDIDTKELKEFANILTLATAYSMYNLFSSLGVDLDIVTNRLYPKKDTLDKLDTSDLQKLKNSLEKILSIIKNISEMSKQLLLDYQNDTNLIKTDVNKLKSHVSALYNQFKEKAEESDKLQKTVISLIKTL</sequence>
<dbReference type="EMBL" id="CP018268">
    <property type="protein sequence ID" value="APJ09306.1"/>
    <property type="molecule type" value="Genomic_DNA"/>
</dbReference>